<dbReference type="EMBL" id="LXQD01000328">
    <property type="protein sequence ID" value="RCJ21862.1"/>
    <property type="molecule type" value="Genomic_DNA"/>
</dbReference>
<protein>
    <submittedName>
        <fullName evidence="2">Threonine dehydratase</fullName>
    </submittedName>
</protein>
<keyword evidence="3" id="KW-1185">Reference proteome</keyword>
<comment type="caution">
    <text evidence="2">The sequence shown here is derived from an EMBL/GenBank/DDBJ whole genome shotgun (WGS) entry which is preliminary data.</text>
</comment>
<sequence length="103" mass="12176">MFRLPQIIQNLFLRVEGFFSVVFNIFWRFTRNFFGFFANLFGFNSSDYFLESNESQSVKQASAKQPIEAKQDAALPETPANSRRRPNTKMDYYLNMARDLKKK</sequence>
<accession>A0A367QFC2</accession>
<evidence type="ECO:0000313" key="2">
    <source>
        <dbReference type="EMBL" id="RCJ21862.1"/>
    </source>
</evidence>
<proteinExistence type="predicted"/>
<reference evidence="2" key="1">
    <citation type="submission" date="2016-04" db="EMBL/GenBank/DDBJ databases">
        <authorList>
            <person name="Tabuchi Yagui T.R."/>
        </authorList>
    </citation>
    <scope>NUCLEOTIDE SEQUENCE [LARGE SCALE GENOMIC DNA]</scope>
    <source>
        <strain evidence="2">NIES-26</strain>
    </source>
</reference>
<dbReference type="AlphaFoldDB" id="A0A367QFC2"/>
<name>A0A367QFC2_9NOSO</name>
<feature type="region of interest" description="Disordered" evidence="1">
    <location>
        <begin position="60"/>
        <end position="89"/>
    </location>
</feature>
<dbReference type="Proteomes" id="UP000252107">
    <property type="component" value="Unassembled WGS sequence"/>
</dbReference>
<gene>
    <name evidence="2" type="ORF">A6770_04300</name>
</gene>
<evidence type="ECO:0000313" key="3">
    <source>
        <dbReference type="Proteomes" id="UP000252107"/>
    </source>
</evidence>
<organism evidence="2 3">
    <name type="scientific">Nostoc minutum NIES-26</name>
    <dbReference type="NCBI Taxonomy" id="1844469"/>
    <lineage>
        <taxon>Bacteria</taxon>
        <taxon>Bacillati</taxon>
        <taxon>Cyanobacteriota</taxon>
        <taxon>Cyanophyceae</taxon>
        <taxon>Nostocales</taxon>
        <taxon>Nostocaceae</taxon>
        <taxon>Nostoc</taxon>
    </lineage>
</organism>
<evidence type="ECO:0000256" key="1">
    <source>
        <dbReference type="SAM" id="MobiDB-lite"/>
    </source>
</evidence>